<dbReference type="AlphaFoldDB" id="U4KXM1"/>
<proteinExistence type="predicted"/>
<accession>U4KXM1</accession>
<dbReference type="EMBL" id="HF935197">
    <property type="protein sequence ID" value="CCX04294.1"/>
    <property type="molecule type" value="Genomic_DNA"/>
</dbReference>
<dbReference type="Proteomes" id="UP000018144">
    <property type="component" value="Unassembled WGS sequence"/>
</dbReference>
<gene>
    <name evidence="1" type="ORF">PCON_01784</name>
</gene>
<keyword evidence="2" id="KW-1185">Reference proteome</keyword>
<reference evidence="1 2" key="1">
    <citation type="journal article" date="2013" name="PLoS Genet.">
        <title>The genome and development-dependent transcriptomes of Pyronema confluens: a window into fungal evolution.</title>
        <authorList>
            <person name="Traeger S."/>
            <person name="Altegoer F."/>
            <person name="Freitag M."/>
            <person name="Gabaldon T."/>
            <person name="Kempken F."/>
            <person name="Kumar A."/>
            <person name="Marcet-Houben M."/>
            <person name="Poggeler S."/>
            <person name="Stajich J.E."/>
            <person name="Nowrousian M."/>
        </authorList>
    </citation>
    <scope>NUCLEOTIDE SEQUENCE [LARGE SCALE GENOMIC DNA]</scope>
    <source>
        <strain evidence="2">CBS 100304</strain>
        <tissue evidence="1">Vegetative mycelium</tissue>
    </source>
</reference>
<evidence type="ECO:0000313" key="2">
    <source>
        <dbReference type="Proteomes" id="UP000018144"/>
    </source>
</evidence>
<evidence type="ECO:0000313" key="1">
    <source>
        <dbReference type="EMBL" id="CCX04294.1"/>
    </source>
</evidence>
<organism evidence="1 2">
    <name type="scientific">Pyronema omphalodes (strain CBS 100304)</name>
    <name type="common">Pyronema confluens</name>
    <dbReference type="NCBI Taxonomy" id="1076935"/>
    <lineage>
        <taxon>Eukaryota</taxon>
        <taxon>Fungi</taxon>
        <taxon>Dikarya</taxon>
        <taxon>Ascomycota</taxon>
        <taxon>Pezizomycotina</taxon>
        <taxon>Pezizomycetes</taxon>
        <taxon>Pezizales</taxon>
        <taxon>Pyronemataceae</taxon>
        <taxon>Pyronema</taxon>
    </lineage>
</organism>
<name>U4KXM1_PYROM</name>
<sequence>MTHHFLESLAFSDGLCETTWLVSQVVNLLRVS</sequence>
<protein>
    <submittedName>
        <fullName evidence="1">Uncharacterized protein</fullName>
    </submittedName>
</protein>